<protein>
    <submittedName>
        <fullName evidence="3">Uncharacterized protein</fullName>
    </submittedName>
</protein>
<dbReference type="EMBL" id="GDJX01007240">
    <property type="protein sequence ID" value="JAT60696.1"/>
    <property type="molecule type" value="Transcribed_RNA"/>
</dbReference>
<sequence>MERAGRSGRGDGPGEGDGGAAVGGGSGSRWESDFVLRWGSRKRLRCVKIQVKGEAAAAAAERGGAVRVGRRRRVVGGGRDPTKKGLRRTPPHRALRKSEVSAAMKSQQQHVDGGRVTATAAAAHEGSPDDKNAENGHSTISDAAPKANGGGTAWSSGSEAAEWPKFAIALSAREKEEDFLAFKGTKLPLRPKKRAKLIQRTLNLVSPGSWLCDLTLERYEVQEKLVSKKKKKRGLKAMESVESNSE</sequence>
<dbReference type="EMBL" id="GDJX01005439">
    <property type="protein sequence ID" value="JAT62497.1"/>
    <property type="molecule type" value="Transcribed_RNA"/>
</dbReference>
<name>A0A1D1Z6I4_9ARAE</name>
<dbReference type="AlphaFoldDB" id="A0A1D1Z6I4"/>
<feature type="compositionally biased region" description="Gly residues" evidence="1">
    <location>
        <begin position="10"/>
        <end position="27"/>
    </location>
</feature>
<dbReference type="PANTHER" id="PTHR33130:SF45">
    <property type="entry name" value="OS05G0541700 PROTEIN"/>
    <property type="match status" value="1"/>
</dbReference>
<evidence type="ECO:0000313" key="4">
    <source>
        <dbReference type="EMBL" id="JAT67665.1"/>
    </source>
</evidence>
<organism evidence="3">
    <name type="scientific">Anthurium amnicola</name>
    <dbReference type="NCBI Taxonomy" id="1678845"/>
    <lineage>
        <taxon>Eukaryota</taxon>
        <taxon>Viridiplantae</taxon>
        <taxon>Streptophyta</taxon>
        <taxon>Embryophyta</taxon>
        <taxon>Tracheophyta</taxon>
        <taxon>Spermatophyta</taxon>
        <taxon>Magnoliopsida</taxon>
        <taxon>Liliopsida</taxon>
        <taxon>Araceae</taxon>
        <taxon>Pothoideae</taxon>
        <taxon>Potheae</taxon>
        <taxon>Anthurium</taxon>
    </lineage>
</organism>
<dbReference type="EMBL" id="GDJX01000271">
    <property type="protein sequence ID" value="JAT67665.1"/>
    <property type="molecule type" value="Transcribed_RNA"/>
</dbReference>
<evidence type="ECO:0000256" key="1">
    <source>
        <dbReference type="SAM" id="MobiDB-lite"/>
    </source>
</evidence>
<dbReference type="PANTHER" id="PTHR33130">
    <property type="entry name" value="PUTATIVE (DUF1639)-RELATED"/>
    <property type="match status" value="1"/>
</dbReference>
<evidence type="ECO:0000313" key="3">
    <source>
        <dbReference type="EMBL" id="JAT62497.1"/>
    </source>
</evidence>
<proteinExistence type="predicted"/>
<gene>
    <name evidence="4" type="ORF">g.85831</name>
    <name evidence="2" type="ORF">g.85835</name>
    <name evidence="3" type="ORF">g.85836</name>
</gene>
<reference evidence="3" key="1">
    <citation type="submission" date="2015-07" db="EMBL/GenBank/DDBJ databases">
        <title>Transcriptome Assembly of Anthurium amnicola.</title>
        <authorList>
            <person name="Suzuki J."/>
        </authorList>
    </citation>
    <scope>NUCLEOTIDE SEQUENCE</scope>
</reference>
<dbReference type="Pfam" id="PF07797">
    <property type="entry name" value="DUF1639"/>
    <property type="match status" value="1"/>
</dbReference>
<feature type="region of interest" description="Disordered" evidence="1">
    <location>
        <begin position="56"/>
        <end position="158"/>
    </location>
</feature>
<feature type="compositionally biased region" description="Low complexity" evidence="1">
    <location>
        <begin position="56"/>
        <end position="67"/>
    </location>
</feature>
<evidence type="ECO:0000313" key="2">
    <source>
        <dbReference type="EMBL" id="JAT60696.1"/>
    </source>
</evidence>
<feature type="compositionally biased region" description="Basic residues" evidence="1">
    <location>
        <begin position="84"/>
        <end position="95"/>
    </location>
</feature>
<accession>A0A1D1Z6I4</accession>
<dbReference type="InterPro" id="IPR012438">
    <property type="entry name" value="DUF1639"/>
</dbReference>
<feature type="region of interest" description="Disordered" evidence="1">
    <location>
        <begin position="1"/>
        <end position="31"/>
    </location>
</feature>